<accession>A0ABW9E052</accession>
<dbReference type="Proteomes" id="UP001629432">
    <property type="component" value="Unassembled WGS sequence"/>
</dbReference>
<evidence type="ECO:0000256" key="1">
    <source>
        <dbReference type="SAM" id="MobiDB-lite"/>
    </source>
</evidence>
<reference evidence="2 3" key="1">
    <citation type="journal article" date="2024" name="Chem. Sci.">
        <title>Discovery of megapolipeptins by genome mining of a Burkholderiales bacteria collection.</title>
        <authorList>
            <person name="Paulo B.S."/>
            <person name="Recchia M.J.J."/>
            <person name="Lee S."/>
            <person name="Fergusson C.H."/>
            <person name="Romanowski S.B."/>
            <person name="Hernandez A."/>
            <person name="Krull N."/>
            <person name="Liu D.Y."/>
            <person name="Cavanagh H."/>
            <person name="Bos A."/>
            <person name="Gray C.A."/>
            <person name="Murphy B.T."/>
            <person name="Linington R.G."/>
            <person name="Eustaquio A.S."/>
        </authorList>
    </citation>
    <scope>NUCLEOTIDE SEQUENCE [LARGE SCALE GENOMIC DNA]</scope>
    <source>
        <strain evidence="2 3">RL17-338-BIC-A</strain>
    </source>
</reference>
<dbReference type="RefSeq" id="WP_408339216.1">
    <property type="nucleotide sequence ID" value="NZ_JAQQCF010000029.1"/>
</dbReference>
<keyword evidence="3" id="KW-1185">Reference proteome</keyword>
<evidence type="ECO:0000313" key="2">
    <source>
        <dbReference type="EMBL" id="MFM0640529.1"/>
    </source>
</evidence>
<dbReference type="EMBL" id="JAQQCF010000029">
    <property type="protein sequence ID" value="MFM0640529.1"/>
    <property type="molecule type" value="Genomic_DNA"/>
</dbReference>
<proteinExistence type="predicted"/>
<comment type="caution">
    <text evidence="2">The sequence shown here is derived from an EMBL/GenBank/DDBJ whole genome shotgun (WGS) entry which is preliminary data.</text>
</comment>
<organism evidence="2 3">
    <name type="scientific">Paraburkholderia metrosideri</name>
    <dbReference type="NCBI Taxonomy" id="580937"/>
    <lineage>
        <taxon>Bacteria</taxon>
        <taxon>Pseudomonadati</taxon>
        <taxon>Pseudomonadota</taxon>
        <taxon>Betaproteobacteria</taxon>
        <taxon>Burkholderiales</taxon>
        <taxon>Burkholderiaceae</taxon>
        <taxon>Paraburkholderia</taxon>
    </lineage>
</organism>
<name>A0ABW9E052_9BURK</name>
<evidence type="ECO:0000313" key="3">
    <source>
        <dbReference type="Proteomes" id="UP001629432"/>
    </source>
</evidence>
<feature type="compositionally biased region" description="Polar residues" evidence="1">
    <location>
        <begin position="221"/>
        <end position="233"/>
    </location>
</feature>
<sequence>MMVIIILEMPVIWHRAIAESRVCEPEMQASEGMPSVNQVIYDSTGFAQVASVNRVDTGERRLDTAFAHVRTMWIGTAGLLASNDLRFVHGTAWLAAHLRNRGNERISSNEPVAVRVLQDDRERNSLRVEDEAALAAKLAPIRGAQASLCPASIARVDGPLTMARATLSRPQRPDSTRSVSSMLFPISPFGPATSCSQQAVREPQTISYDNKFRTIPERRTNTMPASTTPSSIKSHPAYPRMRGDQAGSNGPISDRYSSFMKF</sequence>
<gene>
    <name evidence="2" type="ORF">PQQ63_27905</name>
</gene>
<feature type="region of interest" description="Disordered" evidence="1">
    <location>
        <begin position="220"/>
        <end position="254"/>
    </location>
</feature>
<protein>
    <submittedName>
        <fullName evidence="2">Uncharacterized protein</fullName>
    </submittedName>
</protein>